<dbReference type="Pfam" id="PF00892">
    <property type="entry name" value="EamA"/>
    <property type="match status" value="2"/>
</dbReference>
<evidence type="ECO:0000256" key="4">
    <source>
        <dbReference type="ARBA" id="ARBA00022989"/>
    </source>
</evidence>
<evidence type="ECO:0000256" key="3">
    <source>
        <dbReference type="ARBA" id="ARBA00022692"/>
    </source>
</evidence>
<dbReference type="InterPro" id="IPR050638">
    <property type="entry name" value="AA-Vitamin_Transporters"/>
</dbReference>
<keyword evidence="4 6" id="KW-1133">Transmembrane helix</keyword>
<feature type="transmembrane region" description="Helical" evidence="6">
    <location>
        <begin position="149"/>
        <end position="172"/>
    </location>
</feature>
<evidence type="ECO:0000256" key="2">
    <source>
        <dbReference type="ARBA" id="ARBA00007362"/>
    </source>
</evidence>
<evidence type="ECO:0000256" key="1">
    <source>
        <dbReference type="ARBA" id="ARBA00004141"/>
    </source>
</evidence>
<reference evidence="8 9" key="1">
    <citation type="journal article" date="2013" name="Antonie Van Leeuwenhoek">
        <title>Dongia rigui sp. nov., isolated from freshwater of a large wetland in Korea.</title>
        <authorList>
            <person name="Baik K.S."/>
            <person name="Hwang Y.M."/>
            <person name="Choi J.S."/>
            <person name="Kwon J."/>
            <person name="Seong C.N."/>
        </authorList>
    </citation>
    <scope>NUCLEOTIDE SEQUENCE [LARGE SCALE GENOMIC DNA]</scope>
    <source>
        <strain evidence="8 9">04SU4-P</strain>
    </source>
</reference>
<feature type="transmembrane region" description="Helical" evidence="6">
    <location>
        <begin position="268"/>
        <end position="287"/>
    </location>
</feature>
<comment type="caution">
    <text evidence="8">The sequence shown here is derived from an EMBL/GenBank/DDBJ whole genome shotgun (WGS) entry which is preliminary data.</text>
</comment>
<evidence type="ECO:0000256" key="6">
    <source>
        <dbReference type="SAM" id="Phobius"/>
    </source>
</evidence>
<feature type="transmembrane region" description="Helical" evidence="6">
    <location>
        <begin position="184"/>
        <end position="205"/>
    </location>
</feature>
<feature type="transmembrane region" description="Helical" evidence="6">
    <location>
        <begin position="33"/>
        <end position="51"/>
    </location>
</feature>
<feature type="transmembrane region" description="Helical" evidence="6">
    <location>
        <begin position="63"/>
        <end position="85"/>
    </location>
</feature>
<evidence type="ECO:0000259" key="7">
    <source>
        <dbReference type="Pfam" id="PF00892"/>
    </source>
</evidence>
<dbReference type="RefSeq" id="WP_320499686.1">
    <property type="nucleotide sequence ID" value="NZ_JAXCLX010000001.1"/>
</dbReference>
<dbReference type="EMBL" id="JAXCLX010000001">
    <property type="protein sequence ID" value="MDY0871274.1"/>
    <property type="molecule type" value="Genomic_DNA"/>
</dbReference>
<feature type="domain" description="EamA" evidence="7">
    <location>
        <begin position="151"/>
        <end position="286"/>
    </location>
</feature>
<name>A0ABU5DVC1_9PROT</name>
<proteinExistence type="inferred from homology"/>
<gene>
    <name evidence="8" type="ORF">SMD31_05055</name>
</gene>
<dbReference type="PANTHER" id="PTHR32322">
    <property type="entry name" value="INNER MEMBRANE TRANSPORTER"/>
    <property type="match status" value="1"/>
</dbReference>
<dbReference type="PANTHER" id="PTHR32322:SF2">
    <property type="entry name" value="EAMA DOMAIN-CONTAINING PROTEIN"/>
    <property type="match status" value="1"/>
</dbReference>
<accession>A0ABU5DVC1</accession>
<evidence type="ECO:0000256" key="5">
    <source>
        <dbReference type="ARBA" id="ARBA00023136"/>
    </source>
</evidence>
<feature type="domain" description="EamA" evidence="7">
    <location>
        <begin position="9"/>
        <end position="135"/>
    </location>
</feature>
<comment type="similarity">
    <text evidence="2">Belongs to the EamA transporter family.</text>
</comment>
<feature type="transmembrane region" description="Helical" evidence="6">
    <location>
        <begin position="5"/>
        <end position="21"/>
    </location>
</feature>
<evidence type="ECO:0000313" key="9">
    <source>
        <dbReference type="Proteomes" id="UP001271769"/>
    </source>
</evidence>
<organism evidence="8 9">
    <name type="scientific">Dongia rigui</name>
    <dbReference type="NCBI Taxonomy" id="940149"/>
    <lineage>
        <taxon>Bacteria</taxon>
        <taxon>Pseudomonadati</taxon>
        <taxon>Pseudomonadota</taxon>
        <taxon>Alphaproteobacteria</taxon>
        <taxon>Rhodospirillales</taxon>
        <taxon>Dongiaceae</taxon>
        <taxon>Dongia</taxon>
    </lineage>
</organism>
<dbReference type="SUPFAM" id="SSF103481">
    <property type="entry name" value="Multidrug resistance efflux transporter EmrE"/>
    <property type="match status" value="2"/>
</dbReference>
<feature type="transmembrane region" description="Helical" evidence="6">
    <location>
        <begin position="119"/>
        <end position="137"/>
    </location>
</feature>
<dbReference type="Proteomes" id="UP001271769">
    <property type="component" value="Unassembled WGS sequence"/>
</dbReference>
<protein>
    <submittedName>
        <fullName evidence="8">DMT family transporter</fullName>
    </submittedName>
</protein>
<feature type="transmembrane region" description="Helical" evidence="6">
    <location>
        <begin position="91"/>
        <end position="112"/>
    </location>
</feature>
<keyword evidence="3 6" id="KW-0812">Transmembrane</keyword>
<feature type="transmembrane region" description="Helical" evidence="6">
    <location>
        <begin position="211"/>
        <end position="232"/>
    </location>
</feature>
<keyword evidence="5 6" id="KW-0472">Membrane</keyword>
<feature type="transmembrane region" description="Helical" evidence="6">
    <location>
        <begin position="244"/>
        <end position="262"/>
    </location>
</feature>
<sequence>MPVWALYTIVVLIWGSSWYGIEQQLGVVAPQVSLSYRFLLSAVILIGFCAVTRRSLRFPKPAVLLMAVQGLCLFCGNYILFYFAGAHLVSGLLAVCFSTMSMMNILNLALFFRQKIDRRAFVAALIGLTGLCLVFYPELASSGLGSEPALGLGLSLLATYLASLGNMVSVRLKALEIPVIQSNTIGMSFGALFCVGFALAAGASFNYDPRPAYIVSLIGLALFATVIGFGCYLHLVQRIGAARAAYTSVMFPIVALTLSTFLEGYRWSPLAGLGFALVMSGNLLVLWRPREKKPDAAAIPQTPIS</sequence>
<dbReference type="InterPro" id="IPR037185">
    <property type="entry name" value="EmrE-like"/>
</dbReference>
<keyword evidence="9" id="KW-1185">Reference proteome</keyword>
<dbReference type="InterPro" id="IPR000620">
    <property type="entry name" value="EamA_dom"/>
</dbReference>
<comment type="subcellular location">
    <subcellularLocation>
        <location evidence="1">Membrane</location>
        <topology evidence="1">Multi-pass membrane protein</topology>
    </subcellularLocation>
</comment>
<evidence type="ECO:0000313" key="8">
    <source>
        <dbReference type="EMBL" id="MDY0871274.1"/>
    </source>
</evidence>